<sequence length="78" mass="8453">MKITLTGINFNYSNGYNNDYTGVNLNFNSSGATFSLSGYVTVTKDEYTAASGNPEQLTALIIQKVQESLNMQTTTQAS</sequence>
<evidence type="ECO:0000313" key="1">
    <source>
        <dbReference type="EMBL" id="NEY20495.1"/>
    </source>
</evidence>
<keyword evidence="2" id="KW-1185">Reference proteome</keyword>
<evidence type="ECO:0000313" key="2">
    <source>
        <dbReference type="Proteomes" id="UP000476934"/>
    </source>
</evidence>
<dbReference type="EMBL" id="JAAIWK010000017">
    <property type="protein sequence ID" value="NEY20495.1"/>
    <property type="molecule type" value="Genomic_DNA"/>
</dbReference>
<dbReference type="RefSeq" id="WP_163173926.1">
    <property type="nucleotide sequence ID" value="NZ_JAAIWK010000017.1"/>
</dbReference>
<dbReference type="AlphaFoldDB" id="A0A6M0P881"/>
<reference evidence="1 2" key="1">
    <citation type="submission" date="2020-02" db="EMBL/GenBank/DDBJ databases">
        <authorList>
            <person name="Feng H."/>
        </authorList>
    </citation>
    <scope>NUCLEOTIDE SEQUENCE [LARGE SCALE GENOMIC DNA]</scope>
    <source>
        <strain evidence="1 2">Gsoil 114</strain>
    </source>
</reference>
<dbReference type="Proteomes" id="UP000476934">
    <property type="component" value="Unassembled WGS sequence"/>
</dbReference>
<name>A0A6M0P881_9BACI</name>
<organism evidence="1 2">
    <name type="scientific">Heyndrickxia ginsengihumi</name>
    <dbReference type="NCBI Taxonomy" id="363870"/>
    <lineage>
        <taxon>Bacteria</taxon>
        <taxon>Bacillati</taxon>
        <taxon>Bacillota</taxon>
        <taxon>Bacilli</taxon>
        <taxon>Bacillales</taxon>
        <taxon>Bacillaceae</taxon>
        <taxon>Heyndrickxia</taxon>
    </lineage>
</organism>
<comment type="caution">
    <text evidence="1">The sequence shown here is derived from an EMBL/GenBank/DDBJ whole genome shotgun (WGS) entry which is preliminary data.</text>
</comment>
<reference evidence="1 2" key="2">
    <citation type="submission" date="2020-03" db="EMBL/GenBank/DDBJ databases">
        <title>Bacillus aquiflavi sp. nov., isolated from yellow water of strong flavor Chinese baijiu in Yibin region of China.</title>
        <authorList>
            <person name="Xie J."/>
        </authorList>
    </citation>
    <scope>NUCLEOTIDE SEQUENCE [LARGE SCALE GENOMIC DNA]</scope>
    <source>
        <strain evidence="1 2">Gsoil 114</strain>
    </source>
</reference>
<proteinExistence type="predicted"/>
<protein>
    <submittedName>
        <fullName evidence="1">Uncharacterized protein</fullName>
    </submittedName>
</protein>
<accession>A0A6M0P881</accession>
<gene>
    <name evidence="1" type="ORF">G4D61_11060</name>
</gene>